<evidence type="ECO:0000256" key="1">
    <source>
        <dbReference type="SAM" id="MobiDB-lite"/>
    </source>
</evidence>
<name>A0AAD7UMA0_9STRA</name>
<dbReference type="AlphaFoldDB" id="A0AAD7UMA0"/>
<keyword evidence="3" id="KW-1185">Reference proteome</keyword>
<proteinExistence type="predicted"/>
<dbReference type="Proteomes" id="UP001230188">
    <property type="component" value="Unassembled WGS sequence"/>
</dbReference>
<comment type="caution">
    <text evidence="2">The sequence shown here is derived from an EMBL/GenBank/DDBJ whole genome shotgun (WGS) entry which is preliminary data.</text>
</comment>
<accession>A0AAD7UMA0</accession>
<evidence type="ECO:0000313" key="2">
    <source>
        <dbReference type="EMBL" id="KAJ8610430.1"/>
    </source>
</evidence>
<organism evidence="2 3">
    <name type="scientific">Chrysophaeum taylorii</name>
    <dbReference type="NCBI Taxonomy" id="2483200"/>
    <lineage>
        <taxon>Eukaryota</taxon>
        <taxon>Sar</taxon>
        <taxon>Stramenopiles</taxon>
        <taxon>Ochrophyta</taxon>
        <taxon>Pelagophyceae</taxon>
        <taxon>Pelagomonadales</taxon>
        <taxon>Pelagomonadaceae</taxon>
        <taxon>Chrysophaeum</taxon>
    </lineage>
</organism>
<dbReference type="Gene3D" id="2.30.29.30">
    <property type="entry name" value="Pleckstrin-homology domain (PH domain)/Phosphotyrosine-binding domain (PTB)"/>
    <property type="match status" value="1"/>
</dbReference>
<dbReference type="EMBL" id="JAQMWT010000105">
    <property type="protein sequence ID" value="KAJ8610430.1"/>
    <property type="molecule type" value="Genomic_DNA"/>
</dbReference>
<protein>
    <submittedName>
        <fullName evidence="2">Uncharacterized protein</fullName>
    </submittedName>
</protein>
<reference evidence="2" key="1">
    <citation type="submission" date="2023-01" db="EMBL/GenBank/DDBJ databases">
        <title>Metagenome sequencing of chrysophaentin producing Chrysophaeum taylorii.</title>
        <authorList>
            <person name="Davison J."/>
            <person name="Bewley C."/>
        </authorList>
    </citation>
    <scope>NUCLEOTIDE SEQUENCE</scope>
    <source>
        <strain evidence="2">NIES-1699</strain>
    </source>
</reference>
<feature type="region of interest" description="Disordered" evidence="1">
    <location>
        <begin position="73"/>
        <end position="123"/>
    </location>
</feature>
<feature type="compositionally biased region" description="Basic and acidic residues" evidence="1">
    <location>
        <begin position="84"/>
        <end position="123"/>
    </location>
</feature>
<evidence type="ECO:0000313" key="3">
    <source>
        <dbReference type="Proteomes" id="UP001230188"/>
    </source>
</evidence>
<gene>
    <name evidence="2" type="ORF">CTAYLR_007139</name>
</gene>
<dbReference type="InterPro" id="IPR011993">
    <property type="entry name" value="PH-like_dom_sf"/>
</dbReference>
<sequence length="259" mass="29049">MAEVRPNFWWERLFEDLGACACIHDFKEDEASAKVEIVEDGEVIASVEHGKEIEYAEEAVNEEPIDVPEHVIPHEDELPSEAPEEAREASEEAREASEEAREASEEAREASEEEESKKENLQVDLTETKEVLKSAGIPFKKHCRDGKIRDRTLVISEDEKRFGWKLGQKKMIPLAEVKSVRAAYVVDPATIGNPKHPNGMAGTVVLRKTGEGPLVARRAFSFILEDRTVDVECFSETQARKLCAAFKLLVDKAKTTTTK</sequence>